<evidence type="ECO:0000256" key="1">
    <source>
        <dbReference type="SAM" id="MobiDB-lite"/>
    </source>
</evidence>
<proteinExistence type="predicted"/>
<name>A0A1B8GGF5_9PEZI</name>
<gene>
    <name evidence="3" type="ORF">VE01_07505</name>
</gene>
<dbReference type="Proteomes" id="UP000091956">
    <property type="component" value="Unassembled WGS sequence"/>
</dbReference>
<feature type="region of interest" description="Disordered" evidence="1">
    <location>
        <begin position="229"/>
        <end position="252"/>
    </location>
</feature>
<feature type="compositionally biased region" description="Basic and acidic residues" evidence="1">
    <location>
        <begin position="501"/>
        <end position="515"/>
    </location>
</feature>
<dbReference type="STRING" id="342668.A0A1B8GGF5"/>
<evidence type="ECO:0000313" key="3">
    <source>
        <dbReference type="EMBL" id="OBT94917.1"/>
    </source>
</evidence>
<accession>A0A1B8GGF5</accession>
<evidence type="ECO:0000256" key="2">
    <source>
        <dbReference type="SAM" id="Phobius"/>
    </source>
</evidence>
<keyword evidence="2" id="KW-1133">Transmembrane helix</keyword>
<evidence type="ECO:0000313" key="4">
    <source>
        <dbReference type="Proteomes" id="UP000091956"/>
    </source>
</evidence>
<organism evidence="3 4">
    <name type="scientific">Pseudogymnoascus verrucosus</name>
    <dbReference type="NCBI Taxonomy" id="342668"/>
    <lineage>
        <taxon>Eukaryota</taxon>
        <taxon>Fungi</taxon>
        <taxon>Dikarya</taxon>
        <taxon>Ascomycota</taxon>
        <taxon>Pezizomycotina</taxon>
        <taxon>Leotiomycetes</taxon>
        <taxon>Thelebolales</taxon>
        <taxon>Thelebolaceae</taxon>
        <taxon>Pseudogymnoascus</taxon>
    </lineage>
</organism>
<keyword evidence="4" id="KW-1185">Reference proteome</keyword>
<keyword evidence="2" id="KW-0812">Transmembrane</keyword>
<feature type="region of interest" description="Disordered" evidence="1">
    <location>
        <begin position="1"/>
        <end position="49"/>
    </location>
</feature>
<dbReference type="PANTHER" id="PTHR38694:SF1">
    <property type="entry name" value="PEROXIN DOMAIN-CONTAINING PROTEIN"/>
    <property type="match status" value="1"/>
</dbReference>
<dbReference type="OrthoDB" id="1708389at2759"/>
<sequence>MESGTPTAGEQAPLAPLAPARSYDNPIGPQLQPIQAVRPVDRTSEDLPTDSHALAAAEPEEKGYAQTHSASSVRDLGWHNDSGSIPRPLIAGLPNDDLWVLLRRFNKQIQHVKTTPTPPMDALDLNISPIEEFSPDKLRATIERLYMTMIVGTMTAVKHIARLRSWRERPRTMAFLAVYGVAWVYNLLVPTIAAFMMVLILVPSTREIAFPPAPLALIDSSSGGVQSPAAGVLGSDDSLTGAPESHPGEAVEQEASNFVTAFSAIVISSAAGKGNQPPPSSSSSAEGEESTLDAAVPDPTEAPLKAADAQTKAAGGKHGGKGDKTKEPMSAAMWAKARPVMRAISDTTDTYERLANALSPTAPFPLLAPRIRLAAILSPLLIVSLFTSAHAVVKGTSFAVGFGFFGGPIIERAIEWLDAKNPDWQRMLRLRNSLLKGVPTNAQLMITLLRVGEKHKAPLPPPPEGHEELHDVPHETAGEGLEHLDASQSEIDAAVNPSPEMGKEKALAKKEEKEKPKKRGRHFVAFLRSTVRGGVETMIGADRLKAAAGAPHAKKRLGVVPSSPLPPAGPRSFPARYKGSRGCAVLDTDGMKPVLRWTKEGGSKEWSVDVSGIKEVKKVGGLGWGGKMVVGWATGREVADGMVVVGSEGEFLLTAVGMRDELFNRVVAVGDQMWESW</sequence>
<protein>
    <submittedName>
        <fullName evidence="3">Uncharacterized protein</fullName>
    </submittedName>
</protein>
<feature type="transmembrane region" description="Helical" evidence="2">
    <location>
        <begin position="173"/>
        <end position="202"/>
    </location>
</feature>
<keyword evidence="2" id="KW-0472">Membrane</keyword>
<dbReference type="PANTHER" id="PTHR38694">
    <property type="entry name" value="CONSERVED EXPRESSED PROTEIN"/>
    <property type="match status" value="1"/>
</dbReference>
<dbReference type="InterPro" id="IPR021709">
    <property type="entry name" value="DUF3292"/>
</dbReference>
<feature type="region of interest" description="Disordered" evidence="1">
    <location>
        <begin position="270"/>
        <end position="328"/>
    </location>
</feature>
<dbReference type="AlphaFoldDB" id="A0A1B8GGF5"/>
<reference evidence="4" key="2">
    <citation type="journal article" date="2018" name="Nat. Commun.">
        <title>Extreme sensitivity to ultraviolet light in the fungal pathogen causing white-nose syndrome of bats.</title>
        <authorList>
            <person name="Palmer J.M."/>
            <person name="Drees K.P."/>
            <person name="Foster J.T."/>
            <person name="Lindner D.L."/>
        </authorList>
    </citation>
    <scope>NUCLEOTIDE SEQUENCE [LARGE SCALE GENOMIC DNA]</scope>
    <source>
        <strain evidence="4">UAMH 10579</strain>
    </source>
</reference>
<dbReference type="Pfam" id="PF11696">
    <property type="entry name" value="DUF3292"/>
    <property type="match status" value="1"/>
</dbReference>
<reference evidence="3 4" key="1">
    <citation type="submission" date="2016-03" db="EMBL/GenBank/DDBJ databases">
        <title>Comparative genomics of Pseudogymnoascus destructans, the fungus causing white-nose syndrome of bats.</title>
        <authorList>
            <person name="Palmer J.M."/>
            <person name="Drees K.P."/>
            <person name="Foster J.T."/>
            <person name="Lindner D.L."/>
        </authorList>
    </citation>
    <scope>NUCLEOTIDE SEQUENCE [LARGE SCALE GENOMIC DNA]</scope>
    <source>
        <strain evidence="3 4">UAMH 10579</strain>
    </source>
</reference>
<feature type="region of interest" description="Disordered" evidence="1">
    <location>
        <begin position="495"/>
        <end position="517"/>
    </location>
</feature>
<dbReference type="EMBL" id="KV460239">
    <property type="protein sequence ID" value="OBT94917.1"/>
    <property type="molecule type" value="Genomic_DNA"/>
</dbReference>
<dbReference type="RefSeq" id="XP_018128650.1">
    <property type="nucleotide sequence ID" value="XM_018276939.2"/>
</dbReference>
<dbReference type="GeneID" id="28840891"/>